<reference evidence="2 3" key="1">
    <citation type="journal article" date="2017" name="Genome Biol.">
        <title>New reference genome sequences of hot pepper reveal the massive evolution of plant disease-resistance genes by retroduplication.</title>
        <authorList>
            <person name="Kim S."/>
            <person name="Park J."/>
            <person name="Yeom S.I."/>
            <person name="Kim Y.M."/>
            <person name="Seo E."/>
            <person name="Kim K.T."/>
            <person name="Kim M.S."/>
            <person name="Lee J.M."/>
            <person name="Cheong K."/>
            <person name="Shin H.S."/>
            <person name="Kim S.B."/>
            <person name="Han K."/>
            <person name="Lee J."/>
            <person name="Park M."/>
            <person name="Lee H.A."/>
            <person name="Lee H.Y."/>
            <person name="Lee Y."/>
            <person name="Oh S."/>
            <person name="Lee J.H."/>
            <person name="Choi E."/>
            <person name="Choi E."/>
            <person name="Lee S.E."/>
            <person name="Jeon J."/>
            <person name="Kim H."/>
            <person name="Choi G."/>
            <person name="Song H."/>
            <person name="Lee J."/>
            <person name="Lee S.C."/>
            <person name="Kwon J.K."/>
            <person name="Lee H.Y."/>
            <person name="Koo N."/>
            <person name="Hong Y."/>
            <person name="Kim R.W."/>
            <person name="Kang W.H."/>
            <person name="Huh J.H."/>
            <person name="Kang B.C."/>
            <person name="Yang T.J."/>
            <person name="Lee Y.H."/>
            <person name="Bennetzen J.L."/>
            <person name="Choi D."/>
        </authorList>
    </citation>
    <scope>NUCLEOTIDE SEQUENCE [LARGE SCALE GENOMIC DNA]</scope>
    <source>
        <strain evidence="3">cv. PBC81</strain>
    </source>
</reference>
<gene>
    <name evidence="2" type="ORF">CQW23_00184</name>
</gene>
<dbReference type="NCBIfam" id="TIGR01640">
    <property type="entry name" value="F_box_assoc_1"/>
    <property type="match status" value="1"/>
</dbReference>
<dbReference type="InterPro" id="IPR006527">
    <property type="entry name" value="F-box-assoc_dom_typ1"/>
</dbReference>
<dbReference type="InterPro" id="IPR001810">
    <property type="entry name" value="F-box_dom"/>
</dbReference>
<organism evidence="2 3">
    <name type="scientific">Capsicum baccatum</name>
    <name type="common">Peruvian pepper</name>
    <dbReference type="NCBI Taxonomy" id="33114"/>
    <lineage>
        <taxon>Eukaryota</taxon>
        <taxon>Viridiplantae</taxon>
        <taxon>Streptophyta</taxon>
        <taxon>Embryophyta</taxon>
        <taxon>Tracheophyta</taxon>
        <taxon>Spermatophyta</taxon>
        <taxon>Magnoliopsida</taxon>
        <taxon>eudicotyledons</taxon>
        <taxon>Gunneridae</taxon>
        <taxon>Pentapetalae</taxon>
        <taxon>asterids</taxon>
        <taxon>lamiids</taxon>
        <taxon>Solanales</taxon>
        <taxon>Solanaceae</taxon>
        <taxon>Solanoideae</taxon>
        <taxon>Capsiceae</taxon>
        <taxon>Capsicum</taxon>
    </lineage>
</organism>
<dbReference type="AlphaFoldDB" id="A0A2G2XKE2"/>
<protein>
    <recommendedName>
        <fullName evidence="1">F-box domain-containing protein</fullName>
    </recommendedName>
</protein>
<dbReference type="CDD" id="cd22157">
    <property type="entry name" value="F-box_AtFBW1-like"/>
    <property type="match status" value="1"/>
</dbReference>
<dbReference type="InterPro" id="IPR050796">
    <property type="entry name" value="SCF_F-box_component"/>
</dbReference>
<dbReference type="PANTHER" id="PTHR31672:SF13">
    <property type="entry name" value="F-BOX PROTEIN CPR30-LIKE"/>
    <property type="match status" value="1"/>
</dbReference>
<keyword evidence="3" id="KW-1185">Reference proteome</keyword>
<dbReference type="Pfam" id="PF07734">
    <property type="entry name" value="FBA_1"/>
    <property type="match status" value="1"/>
</dbReference>
<dbReference type="OrthoDB" id="1249951at2759"/>
<accession>A0A2G2XKE2</accession>
<dbReference type="InterPro" id="IPR017451">
    <property type="entry name" value="F-box-assoc_interact_dom"/>
</dbReference>
<dbReference type="SUPFAM" id="SSF81383">
    <property type="entry name" value="F-box domain"/>
    <property type="match status" value="1"/>
</dbReference>
<dbReference type="Pfam" id="PF00646">
    <property type="entry name" value="F-box"/>
    <property type="match status" value="1"/>
</dbReference>
<dbReference type="EMBL" id="MLFT02000001">
    <property type="protein sequence ID" value="PHT57821.1"/>
    <property type="molecule type" value="Genomic_DNA"/>
</dbReference>
<evidence type="ECO:0000313" key="3">
    <source>
        <dbReference type="Proteomes" id="UP000224567"/>
    </source>
</evidence>
<feature type="domain" description="F-box" evidence="1">
    <location>
        <begin position="15"/>
        <end position="61"/>
    </location>
</feature>
<comment type="caution">
    <text evidence="2">The sequence shown here is derived from an EMBL/GenBank/DDBJ whole genome shotgun (WGS) entry which is preliminary data.</text>
</comment>
<dbReference type="InterPro" id="IPR036047">
    <property type="entry name" value="F-box-like_dom_sf"/>
</dbReference>
<sequence>MEGEEGSSNVTQFPADSMCILPPEIITKILSRLPVKSLLKFRSVSKSWLALISSPEFIDTHLSLSANKEEMLHLLVLNDLKYGDKWCYRDVHVASLFNNSVTEAVDLGYPIEDDSFQLCIEGCCNGLLLLSAHDSIKYLVLWNPTIRKHKNLPKFRPRREGSYYRPVYGFGYDELHHDYKVMGICYHYNANHSVDDVELKVYSLRSDSWTSIDYCGETNFIKNNDGSYVDELDSPADLANGKLHWNMGREKKDIVSFDIANEKWGKVEKPSSYGVGETEWFVRTMGSDLCVFTKYKETHFCIWVMKEYGVKQSWMKKYTIRKCFSIEEHTPLGHKNFDPS</sequence>
<dbReference type="Proteomes" id="UP000224567">
    <property type="component" value="Unassembled WGS sequence"/>
</dbReference>
<reference evidence="3" key="2">
    <citation type="journal article" date="2017" name="J. Anim. Genet.">
        <title>Multiple reference genome sequences of hot pepper reveal the massive evolution of plant disease resistance genes by retroduplication.</title>
        <authorList>
            <person name="Kim S."/>
            <person name="Park J."/>
            <person name="Yeom S.-I."/>
            <person name="Kim Y.-M."/>
            <person name="Seo E."/>
            <person name="Kim K.-T."/>
            <person name="Kim M.-S."/>
            <person name="Lee J.M."/>
            <person name="Cheong K."/>
            <person name="Shin H.-S."/>
            <person name="Kim S.-B."/>
            <person name="Han K."/>
            <person name="Lee J."/>
            <person name="Park M."/>
            <person name="Lee H.-A."/>
            <person name="Lee H.-Y."/>
            <person name="Lee Y."/>
            <person name="Oh S."/>
            <person name="Lee J.H."/>
            <person name="Choi E."/>
            <person name="Choi E."/>
            <person name="Lee S.E."/>
            <person name="Jeon J."/>
            <person name="Kim H."/>
            <person name="Choi G."/>
            <person name="Song H."/>
            <person name="Lee J."/>
            <person name="Lee S.-C."/>
            <person name="Kwon J.-K."/>
            <person name="Lee H.-Y."/>
            <person name="Koo N."/>
            <person name="Hong Y."/>
            <person name="Kim R.W."/>
            <person name="Kang W.-H."/>
            <person name="Huh J.H."/>
            <person name="Kang B.-C."/>
            <person name="Yang T.-J."/>
            <person name="Lee Y.-H."/>
            <person name="Bennetzen J.L."/>
            <person name="Choi D."/>
        </authorList>
    </citation>
    <scope>NUCLEOTIDE SEQUENCE [LARGE SCALE GENOMIC DNA]</scope>
    <source>
        <strain evidence="3">cv. PBC81</strain>
    </source>
</reference>
<dbReference type="PANTHER" id="PTHR31672">
    <property type="entry name" value="BNACNNG10540D PROTEIN"/>
    <property type="match status" value="1"/>
</dbReference>
<dbReference type="PROSITE" id="PS50181">
    <property type="entry name" value="FBOX"/>
    <property type="match status" value="1"/>
</dbReference>
<name>A0A2G2XKE2_CAPBA</name>
<dbReference type="STRING" id="33114.A0A2G2XKE2"/>
<proteinExistence type="predicted"/>
<dbReference type="SMART" id="SM00256">
    <property type="entry name" value="FBOX"/>
    <property type="match status" value="1"/>
</dbReference>
<evidence type="ECO:0000259" key="1">
    <source>
        <dbReference type="PROSITE" id="PS50181"/>
    </source>
</evidence>
<dbReference type="Gene3D" id="1.20.1280.50">
    <property type="match status" value="1"/>
</dbReference>
<evidence type="ECO:0000313" key="2">
    <source>
        <dbReference type="EMBL" id="PHT57821.1"/>
    </source>
</evidence>